<dbReference type="GO" id="GO:0005694">
    <property type="term" value="C:chromosome"/>
    <property type="evidence" value="ECO:0007669"/>
    <property type="project" value="TreeGrafter"/>
</dbReference>
<dbReference type="Gene3D" id="3.40.50.300">
    <property type="entry name" value="P-loop containing nucleotide triphosphate hydrolases"/>
    <property type="match status" value="1"/>
</dbReference>
<dbReference type="PANTHER" id="PTHR13710">
    <property type="entry name" value="DNA HELICASE RECQ FAMILY MEMBER"/>
    <property type="match status" value="1"/>
</dbReference>
<dbReference type="EC" id="5.6.2.4" evidence="6"/>
<name>A0A0R0M0D6_9MICR</name>
<evidence type="ECO:0000259" key="7">
    <source>
        <dbReference type="PROSITE" id="PS51194"/>
    </source>
</evidence>
<keyword evidence="2" id="KW-0238">DNA-binding</keyword>
<dbReference type="GO" id="GO:0000724">
    <property type="term" value="P:double-strand break repair via homologous recombination"/>
    <property type="evidence" value="ECO:0007669"/>
    <property type="project" value="TreeGrafter"/>
</dbReference>
<keyword evidence="3" id="KW-0413">Isomerase</keyword>
<dbReference type="InterPro" id="IPR027417">
    <property type="entry name" value="P-loop_NTPase"/>
</dbReference>
<keyword evidence="4" id="KW-0539">Nucleus</keyword>
<dbReference type="SMART" id="SM00490">
    <property type="entry name" value="HELICc"/>
    <property type="match status" value="1"/>
</dbReference>
<dbReference type="GO" id="GO:0003677">
    <property type="term" value="F:DNA binding"/>
    <property type="evidence" value="ECO:0007669"/>
    <property type="project" value="UniProtKB-KW"/>
</dbReference>
<keyword evidence="8" id="KW-0378">Hydrolase</keyword>
<evidence type="ECO:0000313" key="9">
    <source>
        <dbReference type="Proteomes" id="UP000051530"/>
    </source>
</evidence>
<evidence type="ECO:0000256" key="3">
    <source>
        <dbReference type="ARBA" id="ARBA00023235"/>
    </source>
</evidence>
<dbReference type="AlphaFoldDB" id="A0A0R0M0D6"/>
<accession>A0A0R0M0D6</accession>
<evidence type="ECO:0000256" key="4">
    <source>
        <dbReference type="ARBA" id="ARBA00023242"/>
    </source>
</evidence>
<evidence type="ECO:0000256" key="2">
    <source>
        <dbReference type="ARBA" id="ARBA00023125"/>
    </source>
</evidence>
<dbReference type="Gene3D" id="1.10.10.10">
    <property type="entry name" value="Winged helix-like DNA-binding domain superfamily/Winged helix DNA-binding domain"/>
    <property type="match status" value="1"/>
</dbReference>
<dbReference type="GO" id="GO:0009378">
    <property type="term" value="F:four-way junction helicase activity"/>
    <property type="evidence" value="ECO:0007669"/>
    <property type="project" value="TreeGrafter"/>
</dbReference>
<dbReference type="PROSITE" id="PS51194">
    <property type="entry name" value="HELICASE_CTER"/>
    <property type="match status" value="1"/>
</dbReference>
<evidence type="ECO:0000313" key="8">
    <source>
        <dbReference type="EMBL" id="KRH92471.1"/>
    </source>
</evidence>
<keyword evidence="8" id="KW-0347">Helicase</keyword>
<dbReference type="InterPro" id="IPR032284">
    <property type="entry name" value="RecQ_Zn-bd"/>
</dbReference>
<protein>
    <recommendedName>
        <fullName evidence="6">DNA 3'-5' helicase</fullName>
        <ecNumber evidence="6">5.6.2.4</ecNumber>
    </recommendedName>
</protein>
<dbReference type="GO" id="GO:0043138">
    <property type="term" value="F:3'-5' DNA helicase activity"/>
    <property type="evidence" value="ECO:0007669"/>
    <property type="project" value="UniProtKB-EC"/>
</dbReference>
<evidence type="ECO:0000256" key="6">
    <source>
        <dbReference type="ARBA" id="ARBA00034808"/>
    </source>
</evidence>
<dbReference type="InterPro" id="IPR001650">
    <property type="entry name" value="Helicase_C-like"/>
</dbReference>
<dbReference type="Pfam" id="PF16124">
    <property type="entry name" value="RecQ_Zn_bind"/>
    <property type="match status" value="1"/>
</dbReference>
<evidence type="ECO:0000256" key="5">
    <source>
        <dbReference type="ARBA" id="ARBA00034617"/>
    </source>
</evidence>
<evidence type="ECO:0000256" key="1">
    <source>
        <dbReference type="ARBA" id="ARBA00005446"/>
    </source>
</evidence>
<keyword evidence="8" id="KW-0547">Nucleotide-binding</keyword>
<reference evidence="8 9" key="1">
    <citation type="submission" date="2015-07" db="EMBL/GenBank/DDBJ databases">
        <title>The genome of Pseudoloma neurophilia, a relevant intracellular parasite of the zebrafish.</title>
        <authorList>
            <person name="Ndikumana S."/>
            <person name="Pelin A."/>
            <person name="Sanders J."/>
            <person name="Corradi N."/>
        </authorList>
    </citation>
    <scope>NUCLEOTIDE SEQUENCE [LARGE SCALE GENOMIC DNA]</scope>
    <source>
        <strain evidence="8 9">MK1</strain>
    </source>
</reference>
<comment type="catalytic activity">
    <reaction evidence="5">
        <text>Couples ATP hydrolysis with the unwinding of duplex DNA by translocating in the 3'-5' direction.</text>
        <dbReference type="EC" id="5.6.2.4"/>
    </reaction>
</comment>
<organism evidence="8 9">
    <name type="scientific">Pseudoloma neurophilia</name>
    <dbReference type="NCBI Taxonomy" id="146866"/>
    <lineage>
        <taxon>Eukaryota</taxon>
        <taxon>Fungi</taxon>
        <taxon>Fungi incertae sedis</taxon>
        <taxon>Microsporidia</taxon>
        <taxon>Pseudoloma</taxon>
    </lineage>
</organism>
<dbReference type="Pfam" id="PF00271">
    <property type="entry name" value="Helicase_C"/>
    <property type="match status" value="1"/>
</dbReference>
<dbReference type="PANTHER" id="PTHR13710:SF153">
    <property type="entry name" value="RECQ-LIKE DNA HELICASE BLM"/>
    <property type="match status" value="1"/>
</dbReference>
<dbReference type="Proteomes" id="UP000051530">
    <property type="component" value="Unassembled WGS sequence"/>
</dbReference>
<dbReference type="InterPro" id="IPR036388">
    <property type="entry name" value="WH-like_DNA-bd_sf"/>
</dbReference>
<dbReference type="VEuPathDB" id="MicrosporidiaDB:M153_56170001305"/>
<dbReference type="EMBL" id="LGUB01000905">
    <property type="protein sequence ID" value="KRH92471.1"/>
    <property type="molecule type" value="Genomic_DNA"/>
</dbReference>
<feature type="non-terminal residue" evidence="8">
    <location>
        <position position="1"/>
    </location>
</feature>
<dbReference type="SUPFAM" id="SSF52540">
    <property type="entry name" value="P-loop containing nucleoside triphosphate hydrolases"/>
    <property type="match status" value="1"/>
</dbReference>
<comment type="similarity">
    <text evidence="1">Belongs to the helicase family. RecQ subfamily.</text>
</comment>
<keyword evidence="8" id="KW-0067">ATP-binding</keyword>
<gene>
    <name evidence="8" type="ORF">M153_56170001305</name>
</gene>
<sequence>KYDNSNYSSKYDLKYDDSNYDNLRSNSNHSSKYDLNSKYDNLTCNIRSGVHVYRSSFNRKNLKYIVIPKSNNIIKNIIYFITNYYPDSTGLVYTLSKREAEETATLIDKGLRDYFSNGGGTMNGSKMNSNTMSGSNRNTLNNYHQNNQSKTYALYYHAGMSKNDRATVQRMFLSNSVRVICATIAFGMGINHKNVRFVIHHSISSTMINYYQESGRAGRDGNIAICMMFYSYNDRRRLLSLNTSSKDGSKKSKTELDRVVEMCTNDKCRRNSLLGYFGETVDCTGCDICDEKIRKIKNCTMAMAIVSNNSSNNNSSNNCYDSNNVSNNEKLLNDLMIKINSAKDVKKVKLIKLIKSLVKSNRMTVNQLSKMLKGHSGNHTGTDSLKGVFKDVELKKIEEFVQCCVIKGIFREKVVKNKMGFSNRYLS</sequence>
<dbReference type="OrthoDB" id="10261556at2759"/>
<comment type="caution">
    <text evidence="8">The sequence shown here is derived from an EMBL/GenBank/DDBJ whole genome shotgun (WGS) entry which is preliminary data.</text>
</comment>
<keyword evidence="9" id="KW-1185">Reference proteome</keyword>
<dbReference type="GO" id="GO:0005737">
    <property type="term" value="C:cytoplasm"/>
    <property type="evidence" value="ECO:0007669"/>
    <property type="project" value="TreeGrafter"/>
</dbReference>
<feature type="domain" description="Helicase C-terminal" evidence="7">
    <location>
        <begin position="73"/>
        <end position="267"/>
    </location>
</feature>
<dbReference type="GO" id="GO:0005634">
    <property type="term" value="C:nucleus"/>
    <property type="evidence" value="ECO:0007669"/>
    <property type="project" value="TreeGrafter"/>
</dbReference>
<proteinExistence type="inferred from homology"/>